<dbReference type="AlphaFoldDB" id="A0AAD6ZHG5"/>
<proteinExistence type="predicted"/>
<keyword evidence="2" id="KW-1185">Reference proteome</keyword>
<dbReference type="InterPro" id="IPR008942">
    <property type="entry name" value="ENTH_VHS"/>
</dbReference>
<evidence type="ECO:0000313" key="2">
    <source>
        <dbReference type="Proteomes" id="UP001218218"/>
    </source>
</evidence>
<protein>
    <submittedName>
        <fullName evidence="1">Uncharacterized protein</fullName>
    </submittedName>
</protein>
<gene>
    <name evidence="1" type="ORF">DFH08DRAFT_712425</name>
</gene>
<dbReference type="Proteomes" id="UP001218218">
    <property type="component" value="Unassembled WGS sequence"/>
</dbReference>
<organism evidence="1 2">
    <name type="scientific">Mycena albidolilacea</name>
    <dbReference type="NCBI Taxonomy" id="1033008"/>
    <lineage>
        <taxon>Eukaryota</taxon>
        <taxon>Fungi</taxon>
        <taxon>Dikarya</taxon>
        <taxon>Basidiomycota</taxon>
        <taxon>Agaricomycotina</taxon>
        <taxon>Agaricomycetes</taxon>
        <taxon>Agaricomycetidae</taxon>
        <taxon>Agaricales</taxon>
        <taxon>Marasmiineae</taxon>
        <taxon>Mycenaceae</taxon>
        <taxon>Mycena</taxon>
    </lineage>
</organism>
<accession>A0AAD6ZHG5</accession>
<comment type="caution">
    <text evidence="1">The sequence shown here is derived from an EMBL/GenBank/DDBJ whole genome shotgun (WGS) entry which is preliminary data.</text>
</comment>
<feature type="non-terminal residue" evidence="1">
    <location>
        <position position="1"/>
    </location>
</feature>
<reference evidence="1" key="1">
    <citation type="submission" date="2023-03" db="EMBL/GenBank/DDBJ databases">
        <title>Massive genome expansion in bonnet fungi (Mycena s.s.) driven by repeated elements and novel gene families across ecological guilds.</title>
        <authorList>
            <consortium name="Lawrence Berkeley National Laboratory"/>
            <person name="Harder C.B."/>
            <person name="Miyauchi S."/>
            <person name="Viragh M."/>
            <person name="Kuo A."/>
            <person name="Thoen E."/>
            <person name="Andreopoulos B."/>
            <person name="Lu D."/>
            <person name="Skrede I."/>
            <person name="Drula E."/>
            <person name="Henrissat B."/>
            <person name="Morin E."/>
            <person name="Kohler A."/>
            <person name="Barry K."/>
            <person name="LaButti K."/>
            <person name="Morin E."/>
            <person name="Salamov A."/>
            <person name="Lipzen A."/>
            <person name="Mereny Z."/>
            <person name="Hegedus B."/>
            <person name="Baldrian P."/>
            <person name="Stursova M."/>
            <person name="Weitz H."/>
            <person name="Taylor A."/>
            <person name="Grigoriev I.V."/>
            <person name="Nagy L.G."/>
            <person name="Martin F."/>
            <person name="Kauserud H."/>
        </authorList>
    </citation>
    <scope>NUCLEOTIDE SEQUENCE</scope>
    <source>
        <strain evidence="1">CBHHK002</strain>
    </source>
</reference>
<dbReference type="EMBL" id="JARIHO010000048">
    <property type="protein sequence ID" value="KAJ7322805.1"/>
    <property type="molecule type" value="Genomic_DNA"/>
</dbReference>
<dbReference type="Gene3D" id="1.25.40.90">
    <property type="match status" value="1"/>
</dbReference>
<name>A0AAD6ZHG5_9AGAR</name>
<sequence>KHYSDTGAMVQDTALADPLGTKLNKIVQLIYNQKDFFEITEMLDKWLNTAVQELIMTNRNCFDLFEAYINSVESPCTVDSLSSNLRLLAQLDIDIVSTLLCFLSIVLWVGESEYTKPGSLYECTGTLNVLLCLLFLVHSSP</sequence>
<evidence type="ECO:0000313" key="1">
    <source>
        <dbReference type="EMBL" id="KAJ7322805.1"/>
    </source>
</evidence>